<keyword evidence="4 5" id="KW-0472">Membrane</keyword>
<evidence type="ECO:0000256" key="5">
    <source>
        <dbReference type="SAM" id="Phobius"/>
    </source>
</evidence>
<evidence type="ECO:0000259" key="6">
    <source>
        <dbReference type="Pfam" id="PF00924"/>
    </source>
</evidence>
<keyword evidence="3 5" id="KW-1133">Transmembrane helix</keyword>
<feature type="transmembrane region" description="Helical" evidence="5">
    <location>
        <begin position="13"/>
        <end position="34"/>
    </location>
</feature>
<feature type="transmembrane region" description="Helical" evidence="5">
    <location>
        <begin position="78"/>
        <end position="108"/>
    </location>
</feature>
<dbReference type="GO" id="GO:0008381">
    <property type="term" value="F:mechanosensitive monoatomic ion channel activity"/>
    <property type="evidence" value="ECO:0007669"/>
    <property type="project" value="InterPro"/>
</dbReference>
<dbReference type="RefSeq" id="WP_052013145.1">
    <property type="nucleotide sequence ID" value="NZ_BAUV01000024.1"/>
</dbReference>
<sequence length="272" mass="31936">MQEVILYFNDNPIIYKSFLSLIILLIYIKLIRIINRLLFKTIKDNNLYYMTRKRLYYLHSVIIIVIFVILWSESRLDLTIYVGFISAGIAIALREIFTNLAALIIIVIQKTFEVGDRIMVNDRVGDVIDQKIFHFVIMEISTGKVVHIPNNYIFLHPISNANKGFGYIWGEIEVRLTVESEWEVAKERFEIILNKHVYHIAAEATDKVREASKKYRIHDQNLNPKVYMAVKDGVIILTMRYLMDPRQSKVIEDRIWSEILLYVKGNDSVHLK</sequence>
<dbReference type="eggNOG" id="COG0668">
    <property type="taxonomic scope" value="Bacteria"/>
</dbReference>
<evidence type="ECO:0000313" key="8">
    <source>
        <dbReference type="Proteomes" id="UP000018896"/>
    </source>
</evidence>
<name>W4QW19_HALA3</name>
<organism evidence="7 8">
    <name type="scientific">Halalkalibacter akibai (strain ATCC 43226 / DSM 21942 / CIP 109018 / JCM 9157 / 1139)</name>
    <name type="common">Bacillus akibai</name>
    <dbReference type="NCBI Taxonomy" id="1236973"/>
    <lineage>
        <taxon>Bacteria</taxon>
        <taxon>Bacillati</taxon>
        <taxon>Bacillota</taxon>
        <taxon>Bacilli</taxon>
        <taxon>Bacillales</taxon>
        <taxon>Bacillaceae</taxon>
        <taxon>Halalkalibacter</taxon>
    </lineage>
</organism>
<dbReference type="SUPFAM" id="SSF50182">
    <property type="entry name" value="Sm-like ribonucleoproteins"/>
    <property type="match status" value="1"/>
</dbReference>
<dbReference type="Pfam" id="PF00924">
    <property type="entry name" value="MS_channel_2nd"/>
    <property type="match status" value="1"/>
</dbReference>
<proteinExistence type="predicted"/>
<dbReference type="InterPro" id="IPR023408">
    <property type="entry name" value="MscS_beta-dom_sf"/>
</dbReference>
<accession>W4QW19</accession>
<dbReference type="Proteomes" id="UP000018896">
    <property type="component" value="Unassembled WGS sequence"/>
</dbReference>
<dbReference type="Gene3D" id="2.30.30.60">
    <property type="match status" value="1"/>
</dbReference>
<evidence type="ECO:0000313" key="7">
    <source>
        <dbReference type="EMBL" id="GAE35833.1"/>
    </source>
</evidence>
<evidence type="ECO:0000256" key="3">
    <source>
        <dbReference type="ARBA" id="ARBA00022989"/>
    </source>
</evidence>
<feature type="transmembrane region" description="Helical" evidence="5">
    <location>
        <begin position="55"/>
        <end position="72"/>
    </location>
</feature>
<gene>
    <name evidence="7" type="ORF">JCM9157_2970</name>
</gene>
<dbReference type="AlphaFoldDB" id="W4QW19"/>
<keyword evidence="2 5" id="KW-0812">Transmembrane</keyword>
<dbReference type="PANTHER" id="PTHR30221">
    <property type="entry name" value="SMALL-CONDUCTANCE MECHANOSENSITIVE CHANNEL"/>
    <property type="match status" value="1"/>
</dbReference>
<evidence type="ECO:0000256" key="2">
    <source>
        <dbReference type="ARBA" id="ARBA00022692"/>
    </source>
</evidence>
<keyword evidence="8" id="KW-1185">Reference proteome</keyword>
<feature type="domain" description="Mechanosensitive ion channel MscS" evidence="6">
    <location>
        <begin position="96"/>
        <end position="162"/>
    </location>
</feature>
<dbReference type="STRING" id="1236973.JCM9157_2970"/>
<reference evidence="7 8" key="1">
    <citation type="journal article" date="2014" name="Genome Announc.">
        <title>Draft Genome Sequences of Three Alkaliphilic Bacillus Strains, Bacillus wakoensis JCM 9140T, Bacillus akibai JCM 9157T, and Bacillus hemicellulosilyticus JCM 9152T.</title>
        <authorList>
            <person name="Yuki M."/>
            <person name="Oshima K."/>
            <person name="Suda W."/>
            <person name="Oshida Y."/>
            <person name="Kitamura K."/>
            <person name="Iida T."/>
            <person name="Hattori M."/>
            <person name="Ohkuma M."/>
        </authorList>
    </citation>
    <scope>NUCLEOTIDE SEQUENCE [LARGE SCALE GENOMIC DNA]</scope>
    <source>
        <strain evidence="7 8">JCM 9157</strain>
    </source>
</reference>
<evidence type="ECO:0000256" key="4">
    <source>
        <dbReference type="ARBA" id="ARBA00023136"/>
    </source>
</evidence>
<comment type="subcellular location">
    <subcellularLocation>
        <location evidence="1">Membrane</location>
    </subcellularLocation>
</comment>
<dbReference type="InterPro" id="IPR006685">
    <property type="entry name" value="MscS_channel_2nd"/>
</dbReference>
<protein>
    <submittedName>
        <fullName evidence="7">MscS Mechanosensitive ion channel</fullName>
    </submittedName>
</protein>
<dbReference type="GO" id="GO:0016020">
    <property type="term" value="C:membrane"/>
    <property type="evidence" value="ECO:0007669"/>
    <property type="project" value="UniProtKB-SubCell"/>
</dbReference>
<dbReference type="InterPro" id="IPR010920">
    <property type="entry name" value="LSM_dom_sf"/>
</dbReference>
<dbReference type="PANTHER" id="PTHR30221:SF18">
    <property type="entry name" value="SLL0590 PROTEIN"/>
    <property type="match status" value="1"/>
</dbReference>
<evidence type="ECO:0000256" key="1">
    <source>
        <dbReference type="ARBA" id="ARBA00004370"/>
    </source>
</evidence>
<dbReference type="OrthoDB" id="9809206at2"/>
<comment type="caution">
    <text evidence="7">The sequence shown here is derived from an EMBL/GenBank/DDBJ whole genome shotgun (WGS) entry which is preliminary data.</text>
</comment>
<dbReference type="InterPro" id="IPR045275">
    <property type="entry name" value="MscS_archaea/bacteria_type"/>
</dbReference>
<dbReference type="EMBL" id="BAUV01000024">
    <property type="protein sequence ID" value="GAE35833.1"/>
    <property type="molecule type" value="Genomic_DNA"/>
</dbReference>